<dbReference type="Gene3D" id="1.10.10.10">
    <property type="entry name" value="Winged helix-like DNA-binding domain superfamily/Winged helix DNA-binding domain"/>
    <property type="match status" value="1"/>
</dbReference>
<keyword evidence="3" id="KW-0804">Transcription</keyword>
<evidence type="ECO:0000256" key="3">
    <source>
        <dbReference type="ARBA" id="ARBA00023163"/>
    </source>
</evidence>
<protein>
    <submittedName>
        <fullName evidence="5">MarR family transcriptional regulator</fullName>
    </submittedName>
</protein>
<evidence type="ECO:0000313" key="5">
    <source>
        <dbReference type="EMBL" id="MQW38980.1"/>
    </source>
</evidence>
<sequence length="152" mass="17890">MENQAKILSQLTDLFTKINFFYRPQMEALFPELSLSEIECIEIIAKIDQPNVTKLADALYITRGAVSKITKKLIQKQLIAPYQEKENKKEIYFVLTKKGTEINQAHEDMHLKFLAHDRPIFSELTPEDEDRIIHFLERYNTHLDQAIRNNQK</sequence>
<organism evidence="5 6">
    <name type="scientific">Lactococcus hircilactis</name>
    <dbReference type="NCBI Taxonomy" id="1494462"/>
    <lineage>
        <taxon>Bacteria</taxon>
        <taxon>Bacillati</taxon>
        <taxon>Bacillota</taxon>
        <taxon>Bacilli</taxon>
        <taxon>Lactobacillales</taxon>
        <taxon>Streptococcaceae</taxon>
        <taxon>Lactococcus</taxon>
    </lineage>
</organism>
<dbReference type="SMART" id="SM00347">
    <property type="entry name" value="HTH_MARR"/>
    <property type="match status" value="1"/>
</dbReference>
<dbReference type="GO" id="GO:0003700">
    <property type="term" value="F:DNA-binding transcription factor activity"/>
    <property type="evidence" value="ECO:0007669"/>
    <property type="project" value="InterPro"/>
</dbReference>
<keyword evidence="2" id="KW-0238">DNA-binding</keyword>
<dbReference type="PANTHER" id="PTHR35790:SF4">
    <property type="entry name" value="HTH-TYPE TRANSCRIPTIONAL REGULATOR PCHR"/>
    <property type="match status" value="1"/>
</dbReference>
<dbReference type="OrthoDB" id="5358347at2"/>
<comment type="caution">
    <text evidence="5">The sequence shown here is derived from an EMBL/GenBank/DDBJ whole genome shotgun (WGS) entry which is preliminary data.</text>
</comment>
<name>A0A7X2D1E0_9LACT</name>
<gene>
    <name evidence="5" type="ORF">GHI93_03305</name>
</gene>
<proteinExistence type="predicted"/>
<keyword evidence="6" id="KW-1185">Reference proteome</keyword>
<evidence type="ECO:0000259" key="4">
    <source>
        <dbReference type="PROSITE" id="PS50995"/>
    </source>
</evidence>
<dbReference type="InterPro" id="IPR000835">
    <property type="entry name" value="HTH_MarR-typ"/>
</dbReference>
<evidence type="ECO:0000256" key="1">
    <source>
        <dbReference type="ARBA" id="ARBA00023015"/>
    </source>
</evidence>
<reference evidence="5 6" key="1">
    <citation type="submission" date="2019-10" db="EMBL/GenBank/DDBJ databases">
        <authorList>
            <person name="Dong K."/>
        </authorList>
    </citation>
    <scope>NUCLEOTIDE SEQUENCE [LARGE SCALE GENOMIC DNA]</scope>
    <source>
        <strain evidence="5 6">DSM 28960</strain>
    </source>
</reference>
<accession>A0A7X2D1E0</accession>
<dbReference type="Proteomes" id="UP000439550">
    <property type="component" value="Unassembled WGS sequence"/>
</dbReference>
<evidence type="ECO:0000313" key="6">
    <source>
        <dbReference type="Proteomes" id="UP000439550"/>
    </source>
</evidence>
<dbReference type="EMBL" id="WITJ01000004">
    <property type="protein sequence ID" value="MQW38980.1"/>
    <property type="molecule type" value="Genomic_DNA"/>
</dbReference>
<dbReference type="InterPro" id="IPR052067">
    <property type="entry name" value="Metal_resp_HTH_trans_reg"/>
</dbReference>
<dbReference type="PROSITE" id="PS50995">
    <property type="entry name" value="HTH_MARR_2"/>
    <property type="match status" value="1"/>
</dbReference>
<keyword evidence="1" id="KW-0805">Transcription regulation</keyword>
<dbReference type="Pfam" id="PF01047">
    <property type="entry name" value="MarR"/>
    <property type="match status" value="1"/>
</dbReference>
<dbReference type="RefSeq" id="WP_153495587.1">
    <property type="nucleotide sequence ID" value="NZ_CAXYUY010000004.1"/>
</dbReference>
<dbReference type="PANTHER" id="PTHR35790">
    <property type="entry name" value="HTH-TYPE TRANSCRIPTIONAL REGULATOR PCHR"/>
    <property type="match status" value="1"/>
</dbReference>
<evidence type="ECO:0000256" key="2">
    <source>
        <dbReference type="ARBA" id="ARBA00023125"/>
    </source>
</evidence>
<dbReference type="InterPro" id="IPR036390">
    <property type="entry name" value="WH_DNA-bd_sf"/>
</dbReference>
<feature type="domain" description="HTH marR-type" evidence="4">
    <location>
        <begin position="4"/>
        <end position="141"/>
    </location>
</feature>
<dbReference type="SUPFAM" id="SSF46785">
    <property type="entry name" value="Winged helix' DNA-binding domain"/>
    <property type="match status" value="1"/>
</dbReference>
<dbReference type="GO" id="GO:0003677">
    <property type="term" value="F:DNA binding"/>
    <property type="evidence" value="ECO:0007669"/>
    <property type="project" value="UniProtKB-KW"/>
</dbReference>
<dbReference type="InterPro" id="IPR036388">
    <property type="entry name" value="WH-like_DNA-bd_sf"/>
</dbReference>
<dbReference type="AlphaFoldDB" id="A0A7X2D1E0"/>